<feature type="chain" id="PRO_5045675983" evidence="6">
    <location>
        <begin position="25"/>
        <end position="388"/>
    </location>
</feature>
<gene>
    <name evidence="8" type="ORF">H4W81_006943</name>
</gene>
<dbReference type="InterPro" id="IPR038765">
    <property type="entry name" value="Papain-like_cys_pep_sf"/>
</dbReference>
<reference evidence="8 9" key="1">
    <citation type="submission" date="2020-10" db="EMBL/GenBank/DDBJ databases">
        <title>Sequencing the genomes of 1000 actinobacteria strains.</title>
        <authorList>
            <person name="Klenk H.-P."/>
        </authorList>
    </citation>
    <scope>NUCLEOTIDE SEQUENCE [LARGE SCALE GENOMIC DNA]</scope>
    <source>
        <strain evidence="8 9">DSM 43748</strain>
    </source>
</reference>
<evidence type="ECO:0000256" key="4">
    <source>
        <dbReference type="ARBA" id="ARBA00022807"/>
    </source>
</evidence>
<keyword evidence="9" id="KW-1185">Reference proteome</keyword>
<evidence type="ECO:0000313" key="8">
    <source>
        <dbReference type="EMBL" id="MBE1564164.1"/>
    </source>
</evidence>
<dbReference type="RefSeq" id="WP_192778591.1">
    <property type="nucleotide sequence ID" value="NZ_BAAASY010000008.1"/>
</dbReference>
<sequence>MHTVHQRLLVACCLVLALCPPAAAEPAPSAGEVAEARAAVRERAKALGAASVKLATAQTRLEELAADAERKVEVYNGQRVRLEQAKVHHATAQERLRAAEAKVEETRAAVSMLAAQSYGGMDLSNPMVGLFSDDGGIAGYLHRTGMLASIGEEQGETLKQARSAQEVADVLRAQAEEAYLEQQDAFRQAEAAKAAAQEALDRQAGEARRIEAEKERLQGRVDAARSEAQRLARQREAALERARLEREERAAAQLTRHGFGASGGSSATMGDIAADWALSQLGKPYVWAADGPSSYDCSGLTMRAWEQVGVRLDHWTGTQWTSGPHIPLNQLRRGDLLFFGKITDDPGDIHHVGMYIGRGLMVHAPQTGDVVRVASMWRRDLVGATRPR</sequence>
<keyword evidence="2" id="KW-0645">Protease</keyword>
<comment type="caution">
    <text evidence="8">The sequence shown here is derived from an EMBL/GenBank/DDBJ whole genome shotgun (WGS) entry which is preliminary data.</text>
</comment>
<evidence type="ECO:0000256" key="3">
    <source>
        <dbReference type="ARBA" id="ARBA00022801"/>
    </source>
</evidence>
<dbReference type="PROSITE" id="PS51935">
    <property type="entry name" value="NLPC_P60"/>
    <property type="match status" value="1"/>
</dbReference>
<feature type="coiled-coil region" evidence="5">
    <location>
        <begin position="58"/>
        <end position="116"/>
    </location>
</feature>
<feature type="signal peptide" evidence="6">
    <location>
        <begin position="1"/>
        <end position="24"/>
    </location>
</feature>
<dbReference type="PANTHER" id="PTHR47359:SF3">
    <property type="entry name" value="NLP_P60 DOMAIN-CONTAINING PROTEIN-RELATED"/>
    <property type="match status" value="1"/>
</dbReference>
<dbReference type="Proteomes" id="UP000661607">
    <property type="component" value="Unassembled WGS sequence"/>
</dbReference>
<dbReference type="Pfam" id="PF00877">
    <property type="entry name" value="NLPC_P60"/>
    <property type="match status" value="1"/>
</dbReference>
<feature type="coiled-coil region" evidence="5">
    <location>
        <begin position="172"/>
        <end position="248"/>
    </location>
</feature>
<keyword evidence="3 8" id="KW-0378">Hydrolase</keyword>
<comment type="similarity">
    <text evidence="1">Belongs to the peptidase C40 family.</text>
</comment>
<dbReference type="EMBL" id="JADBEF010000001">
    <property type="protein sequence ID" value="MBE1564164.1"/>
    <property type="molecule type" value="Genomic_DNA"/>
</dbReference>
<dbReference type="InterPro" id="IPR000064">
    <property type="entry name" value="NLP_P60_dom"/>
</dbReference>
<keyword evidence="6" id="KW-0732">Signal</keyword>
<evidence type="ECO:0000256" key="5">
    <source>
        <dbReference type="SAM" id="Coils"/>
    </source>
</evidence>
<organism evidence="8 9">
    <name type="scientific">Nonomuraea africana</name>
    <dbReference type="NCBI Taxonomy" id="46171"/>
    <lineage>
        <taxon>Bacteria</taxon>
        <taxon>Bacillati</taxon>
        <taxon>Actinomycetota</taxon>
        <taxon>Actinomycetes</taxon>
        <taxon>Streptosporangiales</taxon>
        <taxon>Streptosporangiaceae</taxon>
        <taxon>Nonomuraea</taxon>
    </lineage>
</organism>
<dbReference type="SUPFAM" id="SSF54001">
    <property type="entry name" value="Cysteine proteinases"/>
    <property type="match status" value="1"/>
</dbReference>
<evidence type="ECO:0000256" key="6">
    <source>
        <dbReference type="SAM" id="SignalP"/>
    </source>
</evidence>
<dbReference type="PANTHER" id="PTHR47359">
    <property type="entry name" value="PEPTIDOGLYCAN DL-ENDOPEPTIDASE CWLO"/>
    <property type="match status" value="1"/>
</dbReference>
<feature type="domain" description="NlpC/P60" evidence="7">
    <location>
        <begin position="267"/>
        <end position="388"/>
    </location>
</feature>
<dbReference type="InterPro" id="IPR051794">
    <property type="entry name" value="PG_Endopeptidase_C40"/>
</dbReference>
<evidence type="ECO:0000313" key="9">
    <source>
        <dbReference type="Proteomes" id="UP000661607"/>
    </source>
</evidence>
<evidence type="ECO:0000259" key="7">
    <source>
        <dbReference type="PROSITE" id="PS51935"/>
    </source>
</evidence>
<evidence type="ECO:0000256" key="2">
    <source>
        <dbReference type="ARBA" id="ARBA00022670"/>
    </source>
</evidence>
<dbReference type="GO" id="GO:0016787">
    <property type="term" value="F:hydrolase activity"/>
    <property type="evidence" value="ECO:0007669"/>
    <property type="project" value="UniProtKB-KW"/>
</dbReference>
<evidence type="ECO:0000256" key="1">
    <source>
        <dbReference type="ARBA" id="ARBA00007074"/>
    </source>
</evidence>
<proteinExistence type="inferred from homology"/>
<keyword evidence="5" id="KW-0175">Coiled coil</keyword>
<accession>A0ABR9KQ56</accession>
<keyword evidence="4" id="KW-0788">Thiol protease</keyword>
<name>A0ABR9KQ56_9ACTN</name>
<dbReference type="Gene3D" id="3.90.1720.10">
    <property type="entry name" value="endopeptidase domain like (from Nostoc punctiforme)"/>
    <property type="match status" value="1"/>
</dbReference>
<protein>
    <submittedName>
        <fullName evidence="8">Cell wall-associated NlpC family hydrolase</fullName>
    </submittedName>
</protein>